<evidence type="ECO:0000259" key="3">
    <source>
        <dbReference type="PROSITE" id="PS50103"/>
    </source>
</evidence>
<proteinExistence type="predicted"/>
<dbReference type="GO" id="GO:0008270">
    <property type="term" value="F:zinc ion binding"/>
    <property type="evidence" value="ECO:0007669"/>
    <property type="project" value="UniProtKB-KW"/>
</dbReference>
<keyword evidence="1" id="KW-0862">Zinc</keyword>
<gene>
    <name evidence="4" type="ORF">C1SCF055_LOCUS39616</name>
</gene>
<sequence>MNLSYILCLLHFGQSIQNVLRYQLALHFFVLNVRCENLPEEGIDRILQHFEESLASPILADWTEIALDSMASPEEIALQEALKKGSSDLKFILTRNDVSNELQAGFYRNDVTSIQKFSSFFRSEDDLVRVLRAEFNTDADTSLQARAQVAAVICAWRETQTRQKRQAEVEAEMETREWTKPIPTGDYINMRNAYMKVHGRLEDKVTPSKEYLEKKLQELENGEFRAETMAEVVSKDEVDPDVMIPVFDAKGSLSVRKGASTIPLPTGPEQLRRRLSVMVNAILMLAIKHPNREEIQDVTRDLFERYKDYVLGDYVWGLSSTDLHGNQVQTPPWALVLSYEQAIRKRAYALMVTDHLQLGKALEQAWKCPTTKERHFITPLALYSKRSYPQQNWGEWNPKGKGKNGKSSSAKGKSKGKGSGTTPDGAKICFRFNQGKCSYQKCKFSHVCNRCFKKGHDALNCKEEKSPPDTTGAH</sequence>
<evidence type="ECO:0000256" key="2">
    <source>
        <dbReference type="SAM" id="MobiDB-lite"/>
    </source>
</evidence>
<dbReference type="AlphaFoldDB" id="A0A9P1DRB2"/>
<dbReference type="OrthoDB" id="438551at2759"/>
<reference evidence="4" key="1">
    <citation type="submission" date="2022-10" db="EMBL/GenBank/DDBJ databases">
        <authorList>
            <person name="Chen Y."/>
            <person name="Dougan E. K."/>
            <person name="Chan C."/>
            <person name="Rhodes N."/>
            <person name="Thang M."/>
        </authorList>
    </citation>
    <scope>NUCLEOTIDE SEQUENCE</scope>
</reference>
<keyword evidence="1" id="KW-0479">Metal-binding</keyword>
<evidence type="ECO:0000256" key="1">
    <source>
        <dbReference type="PROSITE-ProRule" id="PRU00723"/>
    </source>
</evidence>
<reference evidence="5" key="2">
    <citation type="submission" date="2024-04" db="EMBL/GenBank/DDBJ databases">
        <authorList>
            <person name="Chen Y."/>
            <person name="Shah S."/>
            <person name="Dougan E. K."/>
            <person name="Thang M."/>
            <person name="Chan C."/>
        </authorList>
    </citation>
    <scope>NUCLEOTIDE SEQUENCE [LARGE SCALE GENOMIC DNA]</scope>
</reference>
<keyword evidence="6" id="KW-1185">Reference proteome</keyword>
<accession>A0A9P1DRB2</accession>
<keyword evidence="1" id="KW-0863">Zinc-finger</keyword>
<feature type="region of interest" description="Disordered" evidence="2">
    <location>
        <begin position="393"/>
        <end position="422"/>
    </location>
</feature>
<organism evidence="4">
    <name type="scientific">Cladocopium goreaui</name>
    <dbReference type="NCBI Taxonomy" id="2562237"/>
    <lineage>
        <taxon>Eukaryota</taxon>
        <taxon>Sar</taxon>
        <taxon>Alveolata</taxon>
        <taxon>Dinophyceae</taxon>
        <taxon>Suessiales</taxon>
        <taxon>Symbiodiniaceae</taxon>
        <taxon>Cladocopium</taxon>
    </lineage>
</organism>
<feature type="zinc finger region" description="C3H1-type" evidence="1">
    <location>
        <begin position="423"/>
        <end position="449"/>
    </location>
</feature>
<comment type="caution">
    <text evidence="4">The sequence shown here is derived from an EMBL/GenBank/DDBJ whole genome shotgun (WGS) entry which is preliminary data.</text>
</comment>
<protein>
    <recommendedName>
        <fullName evidence="3">C3H1-type domain-containing protein</fullName>
    </recommendedName>
</protein>
<evidence type="ECO:0000313" key="4">
    <source>
        <dbReference type="EMBL" id="CAI4014738.1"/>
    </source>
</evidence>
<evidence type="ECO:0000313" key="5">
    <source>
        <dbReference type="EMBL" id="CAL1168113.1"/>
    </source>
</evidence>
<evidence type="ECO:0000313" key="6">
    <source>
        <dbReference type="Proteomes" id="UP001152797"/>
    </source>
</evidence>
<dbReference type="EMBL" id="CAMXCT030006496">
    <property type="protein sequence ID" value="CAL4802050.1"/>
    <property type="molecule type" value="Genomic_DNA"/>
</dbReference>
<dbReference type="EMBL" id="CAMXCT020006496">
    <property type="protein sequence ID" value="CAL1168113.1"/>
    <property type="molecule type" value="Genomic_DNA"/>
</dbReference>
<dbReference type="EMBL" id="CAMXCT010006496">
    <property type="protein sequence ID" value="CAI4014738.1"/>
    <property type="molecule type" value="Genomic_DNA"/>
</dbReference>
<name>A0A9P1DRB2_9DINO</name>
<feature type="domain" description="C3H1-type" evidence="3">
    <location>
        <begin position="423"/>
        <end position="449"/>
    </location>
</feature>
<dbReference type="Proteomes" id="UP001152797">
    <property type="component" value="Unassembled WGS sequence"/>
</dbReference>
<dbReference type="PROSITE" id="PS50103">
    <property type="entry name" value="ZF_C3H1"/>
    <property type="match status" value="1"/>
</dbReference>
<dbReference type="InterPro" id="IPR000571">
    <property type="entry name" value="Znf_CCCH"/>
</dbReference>